<dbReference type="Pfam" id="PF00754">
    <property type="entry name" value="F5_F8_type_C"/>
    <property type="match status" value="1"/>
</dbReference>
<dbReference type="Gene3D" id="3.30.160.60">
    <property type="entry name" value="Classic Zinc Finger"/>
    <property type="match status" value="2"/>
</dbReference>
<evidence type="ECO:0000259" key="2">
    <source>
        <dbReference type="PROSITE" id="PS50022"/>
    </source>
</evidence>
<dbReference type="SMART" id="SM00355">
    <property type="entry name" value="ZnF_C2H2"/>
    <property type="match status" value="2"/>
</dbReference>
<feature type="non-terminal residue" evidence="4">
    <location>
        <position position="1"/>
    </location>
</feature>
<protein>
    <recommendedName>
        <fullName evidence="5">F5/8 type C domain-containing protein</fullName>
    </recommendedName>
</protein>
<comment type="caution">
    <text evidence="4">The sequence shown here is derived from an EMBL/GenBank/DDBJ whole genome shotgun (WGS) entry which is preliminary data.</text>
</comment>
<dbReference type="EMBL" id="BARV01017045">
    <property type="protein sequence ID" value="GAI32335.1"/>
    <property type="molecule type" value="Genomic_DNA"/>
</dbReference>
<dbReference type="InterPro" id="IPR008979">
    <property type="entry name" value="Galactose-bd-like_sf"/>
</dbReference>
<evidence type="ECO:0008006" key="5">
    <source>
        <dbReference type="Google" id="ProtNLM"/>
    </source>
</evidence>
<dbReference type="InterPro" id="IPR000421">
    <property type="entry name" value="FA58C"/>
</dbReference>
<dbReference type="PROSITE" id="PS50022">
    <property type="entry name" value="FA58C_3"/>
    <property type="match status" value="1"/>
</dbReference>
<keyword evidence="1" id="KW-0812">Transmembrane</keyword>
<dbReference type="SUPFAM" id="SSF49785">
    <property type="entry name" value="Galactose-binding domain-like"/>
    <property type="match status" value="1"/>
</dbReference>
<organism evidence="4">
    <name type="scientific">marine sediment metagenome</name>
    <dbReference type="NCBI Taxonomy" id="412755"/>
    <lineage>
        <taxon>unclassified sequences</taxon>
        <taxon>metagenomes</taxon>
        <taxon>ecological metagenomes</taxon>
    </lineage>
</organism>
<dbReference type="Gene3D" id="2.60.120.260">
    <property type="entry name" value="Galactose-binding domain-like"/>
    <property type="match status" value="1"/>
</dbReference>
<evidence type="ECO:0000313" key="4">
    <source>
        <dbReference type="EMBL" id="GAI32335.1"/>
    </source>
</evidence>
<dbReference type="InterPro" id="IPR013087">
    <property type="entry name" value="Znf_C2H2_type"/>
</dbReference>
<reference evidence="4" key="1">
    <citation type="journal article" date="2014" name="Front. Microbiol.">
        <title>High frequency of phylogenetically diverse reductive dehalogenase-homologous genes in deep subseafloor sedimentary metagenomes.</title>
        <authorList>
            <person name="Kawai M."/>
            <person name="Futagami T."/>
            <person name="Toyoda A."/>
            <person name="Takaki Y."/>
            <person name="Nishi S."/>
            <person name="Hori S."/>
            <person name="Arai W."/>
            <person name="Tsubouchi T."/>
            <person name="Morono Y."/>
            <person name="Uchiyama I."/>
            <person name="Ito T."/>
            <person name="Fujiyama A."/>
            <person name="Inagaki F."/>
            <person name="Takami H."/>
        </authorList>
    </citation>
    <scope>NUCLEOTIDE SEQUENCE</scope>
    <source>
        <strain evidence="4">Expedition CK06-06</strain>
    </source>
</reference>
<gene>
    <name evidence="4" type="ORF">S06H3_29120</name>
</gene>
<feature type="domain" description="F5/8 type C" evidence="2">
    <location>
        <begin position="2"/>
        <end position="166"/>
    </location>
</feature>
<dbReference type="Pfam" id="PF13894">
    <property type="entry name" value="zf-C2H2_4"/>
    <property type="match status" value="2"/>
</dbReference>
<dbReference type="PROSITE" id="PS00028">
    <property type="entry name" value="ZINC_FINGER_C2H2_1"/>
    <property type="match status" value="2"/>
</dbReference>
<feature type="domain" description="C2H2-type" evidence="3">
    <location>
        <begin position="170"/>
        <end position="193"/>
    </location>
</feature>
<dbReference type="PROSITE" id="PS50157">
    <property type="entry name" value="ZINC_FINGER_C2H2_2"/>
    <property type="match status" value="2"/>
</dbReference>
<name>X1NZW7_9ZZZZ</name>
<sequence length="258" mass="28505">SALESEVNMNGQMYGSDVCVGGIATASYSEPGHPPSHAFDDNLGTRWGTWPDHPTGWIKYELPSAKVVAKYTITSQNFLTDETLRDWTFEGSNNNVNWTVLDRRTGQNGNIYFVQEKFDVPGWTPLEKRTFTFANTIAYKYYRINVSKNNGSPDAIGATEIEMIERLQVYTCPHCGATFSTQAELDAHIASVHPSVVYTCPHCGATFATQGELDAHIASLHPAAAEVPWYKRYAPYLITIIGGAIGVTVVYLSLKKRG</sequence>
<feature type="transmembrane region" description="Helical" evidence="1">
    <location>
        <begin position="233"/>
        <end position="254"/>
    </location>
</feature>
<evidence type="ECO:0000259" key="3">
    <source>
        <dbReference type="PROSITE" id="PS50157"/>
    </source>
</evidence>
<keyword evidence="1" id="KW-0472">Membrane</keyword>
<feature type="domain" description="C2H2-type" evidence="3">
    <location>
        <begin position="198"/>
        <end position="226"/>
    </location>
</feature>
<dbReference type="AlphaFoldDB" id="X1NZW7"/>
<accession>X1NZW7</accession>
<evidence type="ECO:0000256" key="1">
    <source>
        <dbReference type="SAM" id="Phobius"/>
    </source>
</evidence>
<dbReference type="InterPro" id="IPR036236">
    <property type="entry name" value="Znf_C2H2_sf"/>
</dbReference>
<proteinExistence type="predicted"/>
<dbReference type="SUPFAM" id="SSF57667">
    <property type="entry name" value="beta-beta-alpha zinc fingers"/>
    <property type="match status" value="1"/>
</dbReference>
<keyword evidence="1" id="KW-1133">Transmembrane helix</keyword>